<evidence type="ECO:0000256" key="8">
    <source>
        <dbReference type="SAM" id="Coils"/>
    </source>
</evidence>
<comment type="subcellular location">
    <subcellularLocation>
        <location evidence="1">Cell membrane</location>
        <topology evidence="1">Multi-pass membrane protein</topology>
    </subcellularLocation>
</comment>
<feature type="transmembrane region" description="Helical" evidence="9">
    <location>
        <begin position="192"/>
        <end position="216"/>
    </location>
</feature>
<evidence type="ECO:0000256" key="1">
    <source>
        <dbReference type="ARBA" id="ARBA00004651"/>
    </source>
</evidence>
<dbReference type="RefSeq" id="WP_231419248.1">
    <property type="nucleotide sequence ID" value="NZ_CP126446.1"/>
</dbReference>
<evidence type="ECO:0000256" key="6">
    <source>
        <dbReference type="ARBA" id="ARBA00022989"/>
    </source>
</evidence>
<keyword evidence="4" id="KW-1003">Cell membrane</keyword>
<dbReference type="InterPro" id="IPR047817">
    <property type="entry name" value="ABC2_TM_bact-type"/>
</dbReference>
<evidence type="ECO:0000259" key="10">
    <source>
        <dbReference type="PROSITE" id="PS51012"/>
    </source>
</evidence>
<organism evidence="11 12">
    <name type="scientific">Pontibacillus chungwhensis</name>
    <dbReference type="NCBI Taxonomy" id="265426"/>
    <lineage>
        <taxon>Bacteria</taxon>
        <taxon>Bacillati</taxon>
        <taxon>Bacillota</taxon>
        <taxon>Bacilli</taxon>
        <taxon>Bacillales</taxon>
        <taxon>Bacillaceae</taxon>
        <taxon>Pontibacillus</taxon>
    </lineage>
</organism>
<feature type="transmembrane region" description="Helical" evidence="9">
    <location>
        <begin position="264"/>
        <end position="285"/>
    </location>
</feature>
<evidence type="ECO:0000313" key="11">
    <source>
        <dbReference type="EMBL" id="WIF98571.1"/>
    </source>
</evidence>
<keyword evidence="6 9" id="KW-1133">Transmembrane helix</keyword>
<sequence>MNVQAITLRIIRQFRRDKRSLALMLLAPLLVLTLMWLVLDGDRYEPTIALVNVPEQMSELLEEQDVTIQKMDLSEAEEALDDLEIDALIHRQQSELNVTLEGSDPSTNQAVMGVVQKAMQNAVPAQSMPFKPQFDYLHGSDSLGLFDNVGPVLIGFFVFFFVFIIGGVSFLRERTQGTLERILSTPLKRWEIVTGYVSGFGLFTILQTALIAFFAIYALDVWMAGSIWYVLLVSMLLALTALTFGTLLSAFANNEFQMIQFIPIVIVPQVFFSGLFNLDAVASWIKMIGQIMPLTYGASALRGVMIRGEGFTDIQMDVYVLVAFALTFFILNIVALKKHRKL</sequence>
<evidence type="ECO:0000256" key="4">
    <source>
        <dbReference type="ARBA" id="ARBA00022475"/>
    </source>
</evidence>
<dbReference type="PANTHER" id="PTHR30294:SF38">
    <property type="entry name" value="TRANSPORT PERMEASE PROTEIN"/>
    <property type="match status" value="1"/>
</dbReference>
<evidence type="ECO:0000256" key="3">
    <source>
        <dbReference type="ARBA" id="ARBA00022448"/>
    </source>
</evidence>
<proteinExistence type="inferred from homology"/>
<comment type="similarity">
    <text evidence="2">Belongs to the ABC-2 integral membrane protein family.</text>
</comment>
<keyword evidence="3" id="KW-0813">Transport</keyword>
<keyword evidence="12" id="KW-1185">Reference proteome</keyword>
<feature type="transmembrane region" description="Helical" evidence="9">
    <location>
        <begin position="152"/>
        <end position="171"/>
    </location>
</feature>
<accession>A0ABY8UY44</accession>
<feature type="transmembrane region" description="Helical" evidence="9">
    <location>
        <begin position="228"/>
        <end position="252"/>
    </location>
</feature>
<dbReference type="Pfam" id="PF12698">
    <property type="entry name" value="ABC2_membrane_3"/>
    <property type="match status" value="1"/>
</dbReference>
<feature type="domain" description="ABC transmembrane type-2" evidence="10">
    <location>
        <begin position="96"/>
        <end position="339"/>
    </location>
</feature>
<dbReference type="Proteomes" id="UP001236652">
    <property type="component" value="Chromosome"/>
</dbReference>
<evidence type="ECO:0000256" key="7">
    <source>
        <dbReference type="ARBA" id="ARBA00023136"/>
    </source>
</evidence>
<keyword evidence="8" id="KW-0175">Coiled coil</keyword>
<dbReference type="PANTHER" id="PTHR30294">
    <property type="entry name" value="MEMBRANE COMPONENT OF ABC TRANSPORTER YHHJ-RELATED"/>
    <property type="match status" value="1"/>
</dbReference>
<name>A0ABY8UY44_9BACI</name>
<evidence type="ECO:0000313" key="12">
    <source>
        <dbReference type="Proteomes" id="UP001236652"/>
    </source>
</evidence>
<feature type="transmembrane region" description="Helical" evidence="9">
    <location>
        <begin position="318"/>
        <end position="336"/>
    </location>
</feature>
<evidence type="ECO:0000256" key="9">
    <source>
        <dbReference type="SAM" id="Phobius"/>
    </source>
</evidence>
<gene>
    <name evidence="11" type="ORF">QNI29_02565</name>
</gene>
<keyword evidence="5 9" id="KW-0812">Transmembrane</keyword>
<reference evidence="11 12" key="1">
    <citation type="submission" date="2023-05" db="EMBL/GenBank/DDBJ databases">
        <title>Comparative genomics reveals the evidence of polycyclic aromatic hydrocarbons degradation in moderately halophilic genus Pontibacillus.</title>
        <authorList>
            <person name="Yang H."/>
            <person name="Qian Z."/>
        </authorList>
    </citation>
    <scope>NUCLEOTIDE SEQUENCE [LARGE SCALE GENOMIC DNA]</scope>
    <source>
        <strain evidence="12">HN14</strain>
    </source>
</reference>
<dbReference type="InterPro" id="IPR051449">
    <property type="entry name" value="ABC-2_transporter_component"/>
</dbReference>
<evidence type="ECO:0000256" key="2">
    <source>
        <dbReference type="ARBA" id="ARBA00007783"/>
    </source>
</evidence>
<dbReference type="InterPro" id="IPR013525">
    <property type="entry name" value="ABC2_TM"/>
</dbReference>
<keyword evidence="7 9" id="KW-0472">Membrane</keyword>
<protein>
    <submittedName>
        <fullName evidence="11">ABC transporter permease</fullName>
    </submittedName>
</protein>
<evidence type="ECO:0000256" key="5">
    <source>
        <dbReference type="ARBA" id="ARBA00022692"/>
    </source>
</evidence>
<dbReference type="EMBL" id="CP126446">
    <property type="protein sequence ID" value="WIF98571.1"/>
    <property type="molecule type" value="Genomic_DNA"/>
</dbReference>
<feature type="coiled-coil region" evidence="8">
    <location>
        <begin position="66"/>
        <end position="93"/>
    </location>
</feature>
<feature type="transmembrane region" description="Helical" evidence="9">
    <location>
        <begin position="21"/>
        <end position="39"/>
    </location>
</feature>
<dbReference type="PROSITE" id="PS51012">
    <property type="entry name" value="ABC_TM2"/>
    <property type="match status" value="1"/>
</dbReference>